<dbReference type="InterPro" id="IPR053151">
    <property type="entry name" value="RNase_H-like"/>
</dbReference>
<comment type="caution">
    <text evidence="2">The sequence shown here is derived from an EMBL/GenBank/DDBJ whole genome shotgun (WGS) entry which is preliminary data.</text>
</comment>
<dbReference type="InterPro" id="IPR002156">
    <property type="entry name" value="RNaseH_domain"/>
</dbReference>
<dbReference type="EMBL" id="JABFAC010247611">
    <property type="protein sequence ID" value="MBA0636958.1"/>
    <property type="molecule type" value="Genomic_DNA"/>
</dbReference>
<dbReference type="PANTHER" id="PTHR47723">
    <property type="entry name" value="OS05G0353850 PROTEIN"/>
    <property type="match status" value="1"/>
</dbReference>
<dbReference type="CDD" id="cd06222">
    <property type="entry name" value="RNase_H_like"/>
    <property type="match status" value="1"/>
</dbReference>
<dbReference type="Proteomes" id="UP000593561">
    <property type="component" value="Unassembled WGS sequence"/>
</dbReference>
<evidence type="ECO:0000259" key="1">
    <source>
        <dbReference type="Pfam" id="PF13456"/>
    </source>
</evidence>
<name>A0A7J8TFJ2_GOSDV</name>
<sequence length="99" mass="11408">MDEIVARDTRNASTGGMLWDQLGNWILGFNWYLGKCSPFEAELWGILDELFLLLNKRYKRATIQTDNLDVVQALTDIGLEDSGITLLRRLRRIMSFEGQ</sequence>
<dbReference type="Gene3D" id="3.30.420.10">
    <property type="entry name" value="Ribonuclease H-like superfamily/Ribonuclease H"/>
    <property type="match status" value="1"/>
</dbReference>
<keyword evidence="3" id="KW-1185">Reference proteome</keyword>
<dbReference type="GO" id="GO:0004523">
    <property type="term" value="F:RNA-DNA hybrid ribonuclease activity"/>
    <property type="evidence" value="ECO:0007669"/>
    <property type="project" value="InterPro"/>
</dbReference>
<protein>
    <recommendedName>
        <fullName evidence="1">RNase H type-1 domain-containing protein</fullName>
    </recommendedName>
</protein>
<gene>
    <name evidence="2" type="ORF">Godav_025570</name>
</gene>
<accession>A0A7J8TFJ2</accession>
<dbReference type="GO" id="GO:0003676">
    <property type="term" value="F:nucleic acid binding"/>
    <property type="evidence" value="ECO:0007669"/>
    <property type="project" value="InterPro"/>
</dbReference>
<evidence type="ECO:0000313" key="3">
    <source>
        <dbReference type="Proteomes" id="UP000593561"/>
    </source>
</evidence>
<dbReference type="PANTHER" id="PTHR47723:SF19">
    <property type="entry name" value="POLYNUCLEOTIDYL TRANSFERASE, RIBONUCLEASE H-LIKE SUPERFAMILY PROTEIN"/>
    <property type="match status" value="1"/>
</dbReference>
<dbReference type="InterPro" id="IPR036397">
    <property type="entry name" value="RNaseH_sf"/>
</dbReference>
<feature type="domain" description="RNase H type-1" evidence="1">
    <location>
        <begin position="7"/>
        <end position="77"/>
    </location>
</feature>
<dbReference type="InterPro" id="IPR044730">
    <property type="entry name" value="RNase_H-like_dom_plant"/>
</dbReference>
<proteinExistence type="predicted"/>
<reference evidence="2 3" key="1">
    <citation type="journal article" date="2019" name="Genome Biol. Evol.">
        <title>Insights into the evolution of the New World diploid cottons (Gossypium, subgenus Houzingenia) based on genome sequencing.</title>
        <authorList>
            <person name="Grover C.E."/>
            <person name="Arick M.A. 2nd"/>
            <person name="Thrash A."/>
            <person name="Conover J.L."/>
            <person name="Sanders W.S."/>
            <person name="Peterson D.G."/>
            <person name="Frelichowski J.E."/>
            <person name="Scheffler J.A."/>
            <person name="Scheffler B.E."/>
            <person name="Wendel J.F."/>
        </authorList>
    </citation>
    <scope>NUCLEOTIDE SEQUENCE [LARGE SCALE GENOMIC DNA]</scope>
    <source>
        <strain evidence="2">27</strain>
        <tissue evidence="2">Leaf</tissue>
    </source>
</reference>
<dbReference type="Pfam" id="PF13456">
    <property type="entry name" value="RVT_3"/>
    <property type="match status" value="1"/>
</dbReference>
<evidence type="ECO:0000313" key="2">
    <source>
        <dbReference type="EMBL" id="MBA0636958.1"/>
    </source>
</evidence>
<dbReference type="AlphaFoldDB" id="A0A7J8TFJ2"/>
<organism evidence="2 3">
    <name type="scientific">Gossypium davidsonii</name>
    <name type="common">Davidson's cotton</name>
    <name type="synonym">Gossypium klotzschianum subsp. davidsonii</name>
    <dbReference type="NCBI Taxonomy" id="34287"/>
    <lineage>
        <taxon>Eukaryota</taxon>
        <taxon>Viridiplantae</taxon>
        <taxon>Streptophyta</taxon>
        <taxon>Embryophyta</taxon>
        <taxon>Tracheophyta</taxon>
        <taxon>Spermatophyta</taxon>
        <taxon>Magnoliopsida</taxon>
        <taxon>eudicotyledons</taxon>
        <taxon>Gunneridae</taxon>
        <taxon>Pentapetalae</taxon>
        <taxon>rosids</taxon>
        <taxon>malvids</taxon>
        <taxon>Malvales</taxon>
        <taxon>Malvaceae</taxon>
        <taxon>Malvoideae</taxon>
        <taxon>Gossypium</taxon>
    </lineage>
</organism>